<accession>A0A5C8ULG8</accession>
<protein>
    <submittedName>
        <fullName evidence="2">Alpha/beta fold hydrolase</fullName>
    </submittedName>
</protein>
<evidence type="ECO:0000313" key="3">
    <source>
        <dbReference type="Proteomes" id="UP000321379"/>
    </source>
</evidence>
<comment type="caution">
    <text evidence="2">The sequence shown here is derived from an EMBL/GenBank/DDBJ whole genome shotgun (WGS) entry which is preliminary data.</text>
</comment>
<dbReference type="AlphaFoldDB" id="A0A5C8ULG8"/>
<dbReference type="InterPro" id="IPR029058">
    <property type="entry name" value="AB_hydrolase_fold"/>
</dbReference>
<dbReference type="EMBL" id="VRMG01000010">
    <property type="protein sequence ID" value="TXN28993.1"/>
    <property type="molecule type" value="Genomic_DNA"/>
</dbReference>
<dbReference type="Proteomes" id="UP000321379">
    <property type="component" value="Unassembled WGS sequence"/>
</dbReference>
<name>A0A5C8ULG8_9MICO</name>
<dbReference type="InterPro" id="IPR050266">
    <property type="entry name" value="AB_hydrolase_sf"/>
</dbReference>
<gene>
    <name evidence="2" type="ORF">FVP33_15875</name>
</gene>
<dbReference type="Gene3D" id="3.40.50.1820">
    <property type="entry name" value="alpha/beta hydrolase"/>
    <property type="match status" value="1"/>
</dbReference>
<dbReference type="GO" id="GO:0016787">
    <property type="term" value="F:hydrolase activity"/>
    <property type="evidence" value="ECO:0007669"/>
    <property type="project" value="UniProtKB-KW"/>
</dbReference>
<keyword evidence="2" id="KW-0378">Hydrolase</keyword>
<dbReference type="RefSeq" id="WP_147784663.1">
    <property type="nucleotide sequence ID" value="NZ_VRMG01000010.1"/>
</dbReference>
<evidence type="ECO:0000313" key="2">
    <source>
        <dbReference type="EMBL" id="TXN28993.1"/>
    </source>
</evidence>
<sequence length="282" mass="30440">MRIATDLGWLDARVVPGPSRVAVLWHSMFTDSRSWDRVVDDLRKQRTLVLVDGWSFGASDDLDELVDDFIERCAQGAIAVVSQIQQELTPGPVDWVGSAWGGHVGLQLAAVRPDLVRSLITVSTPVQAASAAMRRQVGMLLPVFRAIGMRGPVRHGLLDGMFTDLTRRTDPEAVDALVAPMSRSNRAAISRTVHSGVLNRTDLAWAAARVTCPTLMIATDDRGEWSPAECAKTTAAMKDSRTAVLTGTRALPSLECPTELAALVTDFWAGQVADETATLNPA</sequence>
<dbReference type="InterPro" id="IPR000073">
    <property type="entry name" value="AB_hydrolase_1"/>
</dbReference>
<keyword evidence="3" id="KW-1185">Reference proteome</keyword>
<organism evidence="2 3">
    <name type="scientific">Lacisediminihabitans profunda</name>
    <dbReference type="NCBI Taxonomy" id="2594790"/>
    <lineage>
        <taxon>Bacteria</taxon>
        <taxon>Bacillati</taxon>
        <taxon>Actinomycetota</taxon>
        <taxon>Actinomycetes</taxon>
        <taxon>Micrococcales</taxon>
        <taxon>Microbacteriaceae</taxon>
        <taxon>Lacisediminihabitans</taxon>
    </lineage>
</organism>
<proteinExistence type="predicted"/>
<feature type="domain" description="AB hydrolase-1" evidence="1">
    <location>
        <begin position="23"/>
        <end position="262"/>
    </location>
</feature>
<evidence type="ECO:0000259" key="1">
    <source>
        <dbReference type="Pfam" id="PF12697"/>
    </source>
</evidence>
<dbReference type="PANTHER" id="PTHR43798">
    <property type="entry name" value="MONOACYLGLYCEROL LIPASE"/>
    <property type="match status" value="1"/>
</dbReference>
<dbReference type="SUPFAM" id="SSF53474">
    <property type="entry name" value="alpha/beta-Hydrolases"/>
    <property type="match status" value="1"/>
</dbReference>
<dbReference type="Pfam" id="PF12697">
    <property type="entry name" value="Abhydrolase_6"/>
    <property type="match status" value="1"/>
</dbReference>
<reference evidence="2 3" key="1">
    <citation type="submission" date="2019-08" db="EMBL/GenBank/DDBJ databases">
        <title>Bacterial whole genome sequence for Glaciihabitans sp. CHu50b-6-2.</title>
        <authorList>
            <person name="Jin L."/>
        </authorList>
    </citation>
    <scope>NUCLEOTIDE SEQUENCE [LARGE SCALE GENOMIC DNA]</scope>
    <source>
        <strain evidence="2 3">CHu50b-6-2</strain>
    </source>
</reference>